<keyword evidence="2" id="KW-0812">Transmembrane</keyword>
<comment type="caution">
    <text evidence="5">The sequence shown here is derived from an EMBL/GenBank/DDBJ whole genome shotgun (WGS) entry which is preliminary data.</text>
</comment>
<gene>
    <name evidence="5" type="ORF">SE18_14015</name>
</gene>
<dbReference type="OrthoDB" id="9820252at2"/>
<dbReference type="Proteomes" id="UP000050277">
    <property type="component" value="Unassembled WGS sequence"/>
</dbReference>
<dbReference type="RefSeq" id="WP_054535085.1">
    <property type="nucleotide sequence ID" value="NZ_LGKP01000022.1"/>
</dbReference>
<evidence type="ECO:0000256" key="1">
    <source>
        <dbReference type="SAM" id="MobiDB-lite"/>
    </source>
</evidence>
<dbReference type="STRING" id="70996.SE18_14015"/>
<sequence length="290" mass="30425">MKQWMSRILVGVLALSLSGCVASQIETSIKDDGTGTNTFKAGLGEKGLAMLQELGGDDAQEPFADVKEGVSAYPAAWGATAADWQETINGTTFKGVKVDMKFDNLAMLNEQLNKFMSDSNSEQIPATQSLSNLKVTDDGDSYTVTGNATATDLAADLAAQGGGEMGELPSEVEDPKSAVIVWQITLPGEITESGPAEITTVNGNTVTWKIPADKVATYSLKAVSSKGGSNLPLIIGGIGLLVVLAGVGLFVMNRRKAAPVAAGYQQYGGQTYDPNAQQNYSDPNDPNRKP</sequence>
<dbReference type="Pfam" id="PF21946">
    <property type="entry name" value="LppM"/>
    <property type="match status" value="1"/>
</dbReference>
<keyword evidence="2" id="KW-1133">Transmembrane helix</keyword>
<feature type="domain" description="LppM" evidence="4">
    <location>
        <begin position="122"/>
        <end position="222"/>
    </location>
</feature>
<dbReference type="InterPro" id="IPR053807">
    <property type="entry name" value="LppM"/>
</dbReference>
<dbReference type="PROSITE" id="PS51257">
    <property type="entry name" value="PROKAR_LIPOPROTEIN"/>
    <property type="match status" value="1"/>
</dbReference>
<protein>
    <recommendedName>
        <fullName evidence="4">LppM domain-containing protein</fullName>
    </recommendedName>
</protein>
<organism evidence="5 6">
    <name type="scientific">Herpetosiphon geysericola</name>
    <dbReference type="NCBI Taxonomy" id="70996"/>
    <lineage>
        <taxon>Bacteria</taxon>
        <taxon>Bacillati</taxon>
        <taxon>Chloroflexota</taxon>
        <taxon>Chloroflexia</taxon>
        <taxon>Herpetosiphonales</taxon>
        <taxon>Herpetosiphonaceae</taxon>
        <taxon>Herpetosiphon</taxon>
    </lineage>
</organism>
<keyword evidence="2" id="KW-0472">Membrane</keyword>
<keyword evidence="6" id="KW-1185">Reference proteome</keyword>
<name>A0A0P6Y9U7_9CHLR</name>
<accession>A0A0P6Y9U7</accession>
<keyword evidence="3" id="KW-0732">Signal</keyword>
<evidence type="ECO:0000313" key="5">
    <source>
        <dbReference type="EMBL" id="KPL86004.1"/>
    </source>
</evidence>
<feature type="compositionally biased region" description="Polar residues" evidence="1">
    <location>
        <begin position="268"/>
        <end position="284"/>
    </location>
</feature>
<evidence type="ECO:0000256" key="2">
    <source>
        <dbReference type="SAM" id="Phobius"/>
    </source>
</evidence>
<feature type="region of interest" description="Disordered" evidence="1">
    <location>
        <begin position="268"/>
        <end position="290"/>
    </location>
</feature>
<dbReference type="AlphaFoldDB" id="A0A0P6Y9U7"/>
<evidence type="ECO:0000313" key="6">
    <source>
        <dbReference type="Proteomes" id="UP000050277"/>
    </source>
</evidence>
<feature type="signal peptide" evidence="3">
    <location>
        <begin position="1"/>
        <end position="23"/>
    </location>
</feature>
<evidence type="ECO:0000259" key="4">
    <source>
        <dbReference type="Pfam" id="PF21946"/>
    </source>
</evidence>
<dbReference type="EMBL" id="LGKP01000022">
    <property type="protein sequence ID" value="KPL86004.1"/>
    <property type="molecule type" value="Genomic_DNA"/>
</dbReference>
<proteinExistence type="predicted"/>
<evidence type="ECO:0000256" key="3">
    <source>
        <dbReference type="SAM" id="SignalP"/>
    </source>
</evidence>
<feature type="chain" id="PRO_5006133452" description="LppM domain-containing protein" evidence="3">
    <location>
        <begin position="24"/>
        <end position="290"/>
    </location>
</feature>
<feature type="transmembrane region" description="Helical" evidence="2">
    <location>
        <begin position="231"/>
        <end position="251"/>
    </location>
</feature>
<reference evidence="5 6" key="1">
    <citation type="submission" date="2015-07" db="EMBL/GenBank/DDBJ databases">
        <title>Whole genome sequence of Herpetosiphon geysericola DSM 7119.</title>
        <authorList>
            <person name="Hemp J."/>
            <person name="Ward L.M."/>
            <person name="Pace L.A."/>
            <person name="Fischer W.W."/>
        </authorList>
    </citation>
    <scope>NUCLEOTIDE SEQUENCE [LARGE SCALE GENOMIC DNA]</scope>
    <source>
        <strain evidence="5 6">DSM 7119</strain>
    </source>
</reference>